<feature type="domain" description="AAA+ ATPase At3g28540-like C-terminal" evidence="2">
    <location>
        <begin position="1"/>
        <end position="41"/>
    </location>
</feature>
<feature type="region of interest" description="Disordered" evidence="1">
    <location>
        <begin position="35"/>
        <end position="72"/>
    </location>
</feature>
<dbReference type="Proteomes" id="UP000242715">
    <property type="component" value="Unassembled WGS sequence"/>
</dbReference>
<evidence type="ECO:0000256" key="1">
    <source>
        <dbReference type="SAM" id="MobiDB-lite"/>
    </source>
</evidence>
<accession>A0A2Z6NUW3</accession>
<proteinExistence type="predicted"/>
<evidence type="ECO:0000259" key="2">
    <source>
        <dbReference type="Pfam" id="PF25568"/>
    </source>
</evidence>
<name>A0A2Z6NUW3_TRISU</name>
<protein>
    <recommendedName>
        <fullName evidence="2">AAA+ ATPase At3g28540-like C-terminal domain-containing protein</fullName>
    </recommendedName>
</protein>
<dbReference type="InterPro" id="IPR058017">
    <property type="entry name" value="At3g28540-like_C"/>
</dbReference>
<keyword evidence="4" id="KW-1185">Reference proteome</keyword>
<sequence>MTPADVAENLMPKSATDDYETLLKSLIAALENAKEKEEEEAKKKAEKDQLKTEKDKQALAQEDEKVENGVIH</sequence>
<evidence type="ECO:0000313" key="4">
    <source>
        <dbReference type="Proteomes" id="UP000242715"/>
    </source>
</evidence>
<reference evidence="4" key="1">
    <citation type="journal article" date="2017" name="Front. Plant Sci.">
        <title>Climate Clever Clovers: New Paradigm to Reduce the Environmental Footprint of Ruminants by Breeding Low Methanogenic Forages Utilizing Haplotype Variation.</title>
        <authorList>
            <person name="Kaur P."/>
            <person name="Appels R."/>
            <person name="Bayer P.E."/>
            <person name="Keeble-Gagnere G."/>
            <person name="Wang J."/>
            <person name="Hirakawa H."/>
            <person name="Shirasawa K."/>
            <person name="Vercoe P."/>
            <person name="Stefanova K."/>
            <person name="Durmic Z."/>
            <person name="Nichols P."/>
            <person name="Revell C."/>
            <person name="Isobe S.N."/>
            <person name="Edwards D."/>
            <person name="Erskine W."/>
        </authorList>
    </citation>
    <scope>NUCLEOTIDE SEQUENCE [LARGE SCALE GENOMIC DNA]</scope>
    <source>
        <strain evidence="4">cv. Daliak</strain>
    </source>
</reference>
<gene>
    <name evidence="3" type="ORF">TSUD_274990</name>
</gene>
<dbReference type="EMBL" id="DF973774">
    <property type="protein sequence ID" value="GAU39705.1"/>
    <property type="molecule type" value="Genomic_DNA"/>
</dbReference>
<dbReference type="AlphaFoldDB" id="A0A2Z6NUW3"/>
<dbReference type="Pfam" id="PF25568">
    <property type="entry name" value="AAA_lid_At3g28540"/>
    <property type="match status" value="1"/>
</dbReference>
<organism evidence="3 4">
    <name type="scientific">Trifolium subterraneum</name>
    <name type="common">Subterranean clover</name>
    <dbReference type="NCBI Taxonomy" id="3900"/>
    <lineage>
        <taxon>Eukaryota</taxon>
        <taxon>Viridiplantae</taxon>
        <taxon>Streptophyta</taxon>
        <taxon>Embryophyta</taxon>
        <taxon>Tracheophyta</taxon>
        <taxon>Spermatophyta</taxon>
        <taxon>Magnoliopsida</taxon>
        <taxon>eudicotyledons</taxon>
        <taxon>Gunneridae</taxon>
        <taxon>Pentapetalae</taxon>
        <taxon>rosids</taxon>
        <taxon>fabids</taxon>
        <taxon>Fabales</taxon>
        <taxon>Fabaceae</taxon>
        <taxon>Papilionoideae</taxon>
        <taxon>50 kb inversion clade</taxon>
        <taxon>NPAAA clade</taxon>
        <taxon>Hologalegina</taxon>
        <taxon>IRL clade</taxon>
        <taxon>Trifolieae</taxon>
        <taxon>Trifolium</taxon>
    </lineage>
</organism>
<evidence type="ECO:0000313" key="3">
    <source>
        <dbReference type="EMBL" id="GAU39705.1"/>
    </source>
</evidence>